<evidence type="ECO:0000313" key="2">
    <source>
        <dbReference type="EMBL" id="KAK8552225.1"/>
    </source>
</evidence>
<accession>A0ABR2E4W3</accession>
<evidence type="ECO:0000313" key="3">
    <source>
        <dbReference type="Proteomes" id="UP001472677"/>
    </source>
</evidence>
<feature type="compositionally biased region" description="Polar residues" evidence="1">
    <location>
        <begin position="1"/>
        <end position="15"/>
    </location>
</feature>
<keyword evidence="3" id="KW-1185">Reference proteome</keyword>
<proteinExistence type="predicted"/>
<comment type="caution">
    <text evidence="2">The sequence shown here is derived from an EMBL/GenBank/DDBJ whole genome shotgun (WGS) entry which is preliminary data.</text>
</comment>
<protein>
    <submittedName>
        <fullName evidence="2">Uncharacterized protein</fullName>
    </submittedName>
</protein>
<feature type="region of interest" description="Disordered" evidence="1">
    <location>
        <begin position="1"/>
        <end position="20"/>
    </location>
</feature>
<gene>
    <name evidence="2" type="ORF">V6N12_040834</name>
</gene>
<organism evidence="2 3">
    <name type="scientific">Hibiscus sabdariffa</name>
    <name type="common">roselle</name>
    <dbReference type="NCBI Taxonomy" id="183260"/>
    <lineage>
        <taxon>Eukaryota</taxon>
        <taxon>Viridiplantae</taxon>
        <taxon>Streptophyta</taxon>
        <taxon>Embryophyta</taxon>
        <taxon>Tracheophyta</taxon>
        <taxon>Spermatophyta</taxon>
        <taxon>Magnoliopsida</taxon>
        <taxon>eudicotyledons</taxon>
        <taxon>Gunneridae</taxon>
        <taxon>Pentapetalae</taxon>
        <taxon>rosids</taxon>
        <taxon>malvids</taxon>
        <taxon>Malvales</taxon>
        <taxon>Malvaceae</taxon>
        <taxon>Malvoideae</taxon>
        <taxon>Hibiscus</taxon>
    </lineage>
</organism>
<dbReference type="Proteomes" id="UP001472677">
    <property type="component" value="Unassembled WGS sequence"/>
</dbReference>
<dbReference type="EMBL" id="JBBPBM010000020">
    <property type="protein sequence ID" value="KAK8552225.1"/>
    <property type="molecule type" value="Genomic_DNA"/>
</dbReference>
<reference evidence="2 3" key="1">
    <citation type="journal article" date="2024" name="G3 (Bethesda)">
        <title>Genome assembly of Hibiscus sabdariffa L. provides insights into metabolisms of medicinal natural products.</title>
        <authorList>
            <person name="Kim T."/>
        </authorList>
    </citation>
    <scope>NUCLEOTIDE SEQUENCE [LARGE SCALE GENOMIC DNA]</scope>
    <source>
        <strain evidence="2">TK-2024</strain>
        <tissue evidence="2">Old leaves</tissue>
    </source>
</reference>
<sequence>MGSSASRGATANSDGKTGRIKRSTMKRVFFKNRKGGVRGFDAYVSVRCLMQSIQETGKFGVPVNPCFVFHSFGWRLCFLVRSKAHQLFRDMSGERISKLRPNRSRF</sequence>
<evidence type="ECO:0000256" key="1">
    <source>
        <dbReference type="SAM" id="MobiDB-lite"/>
    </source>
</evidence>
<name>A0ABR2E4W3_9ROSI</name>